<evidence type="ECO:0000256" key="2">
    <source>
        <dbReference type="ARBA" id="ARBA00010742"/>
    </source>
</evidence>
<comment type="caution">
    <text evidence="6">The sequence shown here is derived from an EMBL/GenBank/DDBJ whole genome shotgun (WGS) entry which is preliminary data.</text>
</comment>
<reference evidence="6 7" key="1">
    <citation type="submission" date="2018-07" db="EMBL/GenBank/DDBJ databases">
        <title>Sequencing the genomes of 1000 actinobacteria strains.</title>
        <authorList>
            <person name="Klenk H.-P."/>
        </authorList>
    </citation>
    <scope>NUCLEOTIDE SEQUENCE [LARGE SCALE GENOMIC DNA]</scope>
    <source>
        <strain evidence="6 7">DSM 14442</strain>
    </source>
</reference>
<feature type="region of interest" description="Disordered" evidence="4">
    <location>
        <begin position="56"/>
        <end position="75"/>
    </location>
</feature>
<protein>
    <submittedName>
        <fullName evidence="6">NitT/TauT family transport system substrate-binding protein</fullName>
    </submittedName>
</protein>
<evidence type="ECO:0000313" key="7">
    <source>
        <dbReference type="Proteomes" id="UP000256727"/>
    </source>
</evidence>
<keyword evidence="3" id="KW-0732">Signal</keyword>
<dbReference type="PANTHER" id="PTHR30024">
    <property type="entry name" value="ALIPHATIC SULFONATES-BINDING PROTEIN-RELATED"/>
    <property type="match status" value="1"/>
</dbReference>
<feature type="domain" description="SsuA/THI5-like" evidence="5">
    <location>
        <begin position="91"/>
        <end position="306"/>
    </location>
</feature>
<dbReference type="Gene3D" id="3.40.190.10">
    <property type="entry name" value="Periplasmic binding protein-like II"/>
    <property type="match status" value="2"/>
</dbReference>
<dbReference type="Proteomes" id="UP000256727">
    <property type="component" value="Unassembled WGS sequence"/>
</dbReference>
<proteinExistence type="inferred from homology"/>
<evidence type="ECO:0000313" key="6">
    <source>
        <dbReference type="EMBL" id="REE04861.1"/>
    </source>
</evidence>
<comment type="similarity">
    <text evidence="2">Belongs to the bacterial solute-binding protein SsuA/TauA family.</text>
</comment>
<dbReference type="RefSeq" id="WP_115932728.1">
    <property type="nucleotide sequence ID" value="NZ_QREH01000001.1"/>
</dbReference>
<dbReference type="AlphaFoldDB" id="A0A3D9LEI7"/>
<organism evidence="6 7">
    <name type="scientific">Citricoccus muralis</name>
    <dbReference type="NCBI Taxonomy" id="169134"/>
    <lineage>
        <taxon>Bacteria</taxon>
        <taxon>Bacillati</taxon>
        <taxon>Actinomycetota</taxon>
        <taxon>Actinomycetes</taxon>
        <taxon>Micrococcales</taxon>
        <taxon>Micrococcaceae</taxon>
        <taxon>Citricoccus</taxon>
    </lineage>
</organism>
<evidence type="ECO:0000256" key="4">
    <source>
        <dbReference type="SAM" id="MobiDB-lite"/>
    </source>
</evidence>
<dbReference type="Pfam" id="PF09084">
    <property type="entry name" value="NMT1"/>
    <property type="match status" value="1"/>
</dbReference>
<feature type="region of interest" description="Disordered" evidence="4">
    <location>
        <begin position="1"/>
        <end position="22"/>
    </location>
</feature>
<gene>
    <name evidence="6" type="ORF">C8E99_2717</name>
</gene>
<name>A0A3D9LEI7_9MICC</name>
<dbReference type="PANTHER" id="PTHR30024:SF47">
    <property type="entry name" value="TAURINE-BINDING PERIPLASMIC PROTEIN"/>
    <property type="match status" value="1"/>
</dbReference>
<dbReference type="EMBL" id="QREH01000001">
    <property type="protein sequence ID" value="REE04861.1"/>
    <property type="molecule type" value="Genomic_DNA"/>
</dbReference>
<dbReference type="OrthoDB" id="5174711at2"/>
<dbReference type="GO" id="GO:0042597">
    <property type="term" value="C:periplasmic space"/>
    <property type="evidence" value="ECO:0007669"/>
    <property type="project" value="UniProtKB-SubCell"/>
</dbReference>
<sequence>MTPPSQTHPSPSPSPTPTRHLSRPLAYRGRLRSLTSGVGILTLSLTVTLGLAACGSGSPSGGEEATSAGTEAGSGSEDLIPITVGAIPIGDVAPIHVGVKEGFFEEEGLDVEVVNTSGGAIAVPGVVAGDYDFAFGNTVSLMVARDQGLPLQYVANGTTTTGEEGKDFAAVIALEDSELETTADLQGQTASSNNLMNIGDTSIRLAVDNAGGDGADMDFIELAFGDAAAAVQNGQVEAALVLEPYLTQSLDAGLKAVSWPYAEAHPDLDIGGYFTTEEVIEQRPEDVEAFTRAMRKSMEYSQENPDVVREVIGEYTETDPEILERITLPRFKADFSREAMTALGEAAVKYGVIDEAPDLDALLPEGTE</sequence>
<evidence type="ECO:0000256" key="1">
    <source>
        <dbReference type="ARBA" id="ARBA00004418"/>
    </source>
</evidence>
<comment type="subcellular location">
    <subcellularLocation>
        <location evidence="1">Periplasm</location>
    </subcellularLocation>
</comment>
<dbReference type="SUPFAM" id="SSF53850">
    <property type="entry name" value="Periplasmic binding protein-like II"/>
    <property type="match status" value="1"/>
</dbReference>
<accession>A0A3D9LEI7</accession>
<evidence type="ECO:0000259" key="5">
    <source>
        <dbReference type="Pfam" id="PF09084"/>
    </source>
</evidence>
<keyword evidence="7" id="KW-1185">Reference proteome</keyword>
<dbReference type="InterPro" id="IPR015168">
    <property type="entry name" value="SsuA/THI5"/>
</dbReference>
<evidence type="ECO:0000256" key="3">
    <source>
        <dbReference type="ARBA" id="ARBA00022729"/>
    </source>
</evidence>